<dbReference type="EMBL" id="FOYL01000017">
    <property type="protein sequence ID" value="SFR29157.1"/>
    <property type="molecule type" value="Genomic_DNA"/>
</dbReference>
<dbReference type="PANTHER" id="PTHR30461">
    <property type="entry name" value="DNA-INVERTASE FROM LAMBDOID PROPHAGE"/>
    <property type="match status" value="1"/>
</dbReference>
<dbReference type="RefSeq" id="WP_093605595.1">
    <property type="nucleotide sequence ID" value="NZ_FOYL01000017.1"/>
</dbReference>
<feature type="domain" description="Recombinase" evidence="4">
    <location>
        <begin position="53"/>
        <end position="126"/>
    </location>
</feature>
<evidence type="ECO:0000313" key="7">
    <source>
        <dbReference type="Proteomes" id="UP000198583"/>
    </source>
</evidence>
<dbReference type="AlphaFoldDB" id="A0A1I6FH99"/>
<proteinExistence type="predicted"/>
<dbReference type="InterPro" id="IPR050639">
    <property type="entry name" value="SSR_resolvase"/>
</dbReference>
<dbReference type="GO" id="GO:0000150">
    <property type="term" value="F:DNA strand exchange activity"/>
    <property type="evidence" value="ECO:0007669"/>
    <property type="project" value="InterPro"/>
</dbReference>
<reference evidence="7" key="1">
    <citation type="submission" date="2016-10" db="EMBL/GenBank/DDBJ databases">
        <authorList>
            <person name="Varghese N."/>
            <person name="Submissions S."/>
        </authorList>
    </citation>
    <scope>NUCLEOTIDE SEQUENCE [LARGE SCALE GENOMIC DNA]</scope>
    <source>
        <strain evidence="7">DSM 44232</strain>
    </source>
</reference>
<dbReference type="OrthoDB" id="3372479at2"/>
<dbReference type="Pfam" id="PF13408">
    <property type="entry name" value="Zn_ribbon_recom"/>
    <property type="match status" value="1"/>
</dbReference>
<dbReference type="InterPro" id="IPR038109">
    <property type="entry name" value="DNA_bind_recomb_sf"/>
</dbReference>
<dbReference type="InterPro" id="IPR025827">
    <property type="entry name" value="Zn_ribbon_recom_dom"/>
</dbReference>
<dbReference type="Proteomes" id="UP000198583">
    <property type="component" value="Unassembled WGS sequence"/>
</dbReference>
<evidence type="ECO:0000256" key="3">
    <source>
        <dbReference type="SAM" id="MobiDB-lite"/>
    </source>
</evidence>
<accession>A0A1I6FH99</accession>
<evidence type="ECO:0000256" key="2">
    <source>
        <dbReference type="ARBA" id="ARBA00023172"/>
    </source>
</evidence>
<feature type="region of interest" description="Disordered" evidence="3">
    <location>
        <begin position="74"/>
        <end position="94"/>
    </location>
</feature>
<name>A0A1I6FH99_9PSEU</name>
<evidence type="ECO:0000256" key="1">
    <source>
        <dbReference type="ARBA" id="ARBA00023125"/>
    </source>
</evidence>
<sequence>MVRQYNQMVRCCNQLRSASESGAWAVGPSVADVGAGSGDGAVGAVDIRRTCPRWIVRTVAMTLENPRYTGRQVWNRSSTTGHGLGGRAGGRGSGALGLNPVSEWEVSERIAHEPLVDDETFVAVRGLRVAMPAKDGEVRHYLLAGLIVCGLCGRRMDGHWVHGRAGYRCRHGFTSAKRRCDGQPRNLYVREDRLLEALPPLLGRTSGPVEVGVGEDLVDQVREQHLQIYYDGQRLEIRPAPLTLKTVETARRPVQPTLALDWCDDMKVAEI</sequence>
<protein>
    <submittedName>
        <fullName evidence="6">Recombinase</fullName>
    </submittedName>
</protein>
<feature type="compositionally biased region" description="Gly residues" evidence="3">
    <location>
        <begin position="82"/>
        <end position="94"/>
    </location>
</feature>
<gene>
    <name evidence="6" type="ORF">SAMN04488564_11781</name>
</gene>
<dbReference type="Gene3D" id="3.90.1750.20">
    <property type="entry name" value="Putative Large Serine Recombinase, Chain B, Domain 2"/>
    <property type="match status" value="1"/>
</dbReference>
<keyword evidence="1" id="KW-0238">DNA-binding</keyword>
<dbReference type="STRING" id="84724.SAMN04488564_11781"/>
<keyword evidence="2" id="KW-0233">DNA recombination</keyword>
<evidence type="ECO:0000313" key="6">
    <source>
        <dbReference type="EMBL" id="SFR29157.1"/>
    </source>
</evidence>
<evidence type="ECO:0000259" key="5">
    <source>
        <dbReference type="Pfam" id="PF13408"/>
    </source>
</evidence>
<organism evidence="6 7">
    <name type="scientific">Lentzea waywayandensis</name>
    <dbReference type="NCBI Taxonomy" id="84724"/>
    <lineage>
        <taxon>Bacteria</taxon>
        <taxon>Bacillati</taxon>
        <taxon>Actinomycetota</taxon>
        <taxon>Actinomycetes</taxon>
        <taxon>Pseudonocardiales</taxon>
        <taxon>Pseudonocardiaceae</taxon>
        <taxon>Lentzea</taxon>
    </lineage>
</organism>
<keyword evidence="7" id="KW-1185">Reference proteome</keyword>
<dbReference type="GO" id="GO:0003677">
    <property type="term" value="F:DNA binding"/>
    <property type="evidence" value="ECO:0007669"/>
    <property type="project" value="UniProtKB-KW"/>
</dbReference>
<dbReference type="Pfam" id="PF07508">
    <property type="entry name" value="Recombinase"/>
    <property type="match status" value="1"/>
</dbReference>
<dbReference type="PANTHER" id="PTHR30461:SF2">
    <property type="entry name" value="SERINE RECOMBINASE PINE-RELATED"/>
    <property type="match status" value="1"/>
</dbReference>
<evidence type="ECO:0000259" key="4">
    <source>
        <dbReference type="Pfam" id="PF07508"/>
    </source>
</evidence>
<feature type="domain" description="Recombinase zinc beta ribbon" evidence="5">
    <location>
        <begin position="142"/>
        <end position="197"/>
    </location>
</feature>
<dbReference type="InterPro" id="IPR011109">
    <property type="entry name" value="DNA_bind_recombinase_dom"/>
</dbReference>